<feature type="compositionally biased region" description="Low complexity" evidence="4">
    <location>
        <begin position="508"/>
        <end position="517"/>
    </location>
</feature>
<dbReference type="OMA" id="WEQSPEI"/>
<dbReference type="Gene3D" id="3.30.420.40">
    <property type="match status" value="2"/>
</dbReference>
<reference evidence="5 6" key="1">
    <citation type="journal article" date="2010" name="Plant Cell">
        <title>The Chlorella variabilis NC64A genome reveals adaptation to photosymbiosis, coevolution with viruses, and cryptic sex.</title>
        <authorList>
            <person name="Blanc G."/>
            <person name="Duncan G."/>
            <person name="Agarkova I."/>
            <person name="Borodovsky M."/>
            <person name="Gurnon J."/>
            <person name="Kuo A."/>
            <person name="Lindquist E."/>
            <person name="Lucas S."/>
            <person name="Pangilinan J."/>
            <person name="Polle J."/>
            <person name="Salamov A."/>
            <person name="Terry A."/>
            <person name="Yamada T."/>
            <person name="Dunigan D.D."/>
            <person name="Grigoriev I.V."/>
            <person name="Claverie J.M."/>
            <person name="Van Etten J.L."/>
        </authorList>
    </citation>
    <scope>NUCLEOTIDE SEQUENCE [LARGE SCALE GENOMIC DNA]</scope>
    <source>
        <strain evidence="5 6">NC64A</strain>
    </source>
</reference>
<dbReference type="PANTHER" id="PTHR45639">
    <property type="entry name" value="HSC70CB, ISOFORM G-RELATED"/>
    <property type="match status" value="1"/>
</dbReference>
<dbReference type="AlphaFoldDB" id="E1ZGI3"/>
<dbReference type="Gene3D" id="1.20.1270.10">
    <property type="match status" value="1"/>
</dbReference>
<dbReference type="InParanoid" id="E1ZGI3"/>
<evidence type="ECO:0000313" key="6">
    <source>
        <dbReference type="Proteomes" id="UP000008141"/>
    </source>
</evidence>
<dbReference type="STRING" id="554065.E1ZGI3"/>
<organism evidence="6">
    <name type="scientific">Chlorella variabilis</name>
    <name type="common">Green alga</name>
    <dbReference type="NCBI Taxonomy" id="554065"/>
    <lineage>
        <taxon>Eukaryota</taxon>
        <taxon>Viridiplantae</taxon>
        <taxon>Chlorophyta</taxon>
        <taxon>core chlorophytes</taxon>
        <taxon>Trebouxiophyceae</taxon>
        <taxon>Chlorellales</taxon>
        <taxon>Chlorellaceae</taxon>
        <taxon>Chlorella clade</taxon>
        <taxon>Chlorella</taxon>
    </lineage>
</organism>
<dbReference type="InterPro" id="IPR029048">
    <property type="entry name" value="HSP70_C_sf"/>
</dbReference>
<evidence type="ECO:0000256" key="3">
    <source>
        <dbReference type="ARBA" id="ARBA00061090"/>
    </source>
</evidence>
<protein>
    <submittedName>
        <fullName evidence="5">Uncharacterized protein</fullName>
    </submittedName>
</protein>
<dbReference type="InterPro" id="IPR013126">
    <property type="entry name" value="Hsp_70_fam"/>
</dbReference>
<dbReference type="GeneID" id="17354204"/>
<dbReference type="FunFam" id="3.30.420.40:FF:000171">
    <property type="entry name" value="Heat shock 70 kDa protein 4"/>
    <property type="match status" value="2"/>
</dbReference>
<dbReference type="InterPro" id="IPR043129">
    <property type="entry name" value="ATPase_NBD"/>
</dbReference>
<dbReference type="FunFam" id="3.90.640.10:FF:000004">
    <property type="entry name" value="Heat shock 70 kDa protein 4"/>
    <property type="match status" value="1"/>
</dbReference>
<dbReference type="FunCoup" id="E1ZGI3">
    <property type="interactions" value="2008"/>
</dbReference>
<dbReference type="PROSITE" id="PS01036">
    <property type="entry name" value="HSP70_3"/>
    <property type="match status" value="1"/>
</dbReference>
<evidence type="ECO:0000256" key="1">
    <source>
        <dbReference type="ARBA" id="ARBA00022741"/>
    </source>
</evidence>
<proteinExistence type="inferred from homology"/>
<dbReference type="InterPro" id="IPR029047">
    <property type="entry name" value="HSP70_peptide-bd_sf"/>
</dbReference>
<dbReference type="FunFam" id="1.20.1270.10:FF:000002">
    <property type="entry name" value="Heat shock 70 kDa protein 4"/>
    <property type="match status" value="1"/>
</dbReference>
<name>E1ZGI3_CHLVA</name>
<feature type="region of interest" description="Disordered" evidence="4">
    <location>
        <begin position="502"/>
        <end position="539"/>
    </location>
</feature>
<evidence type="ECO:0000256" key="2">
    <source>
        <dbReference type="ARBA" id="ARBA00022840"/>
    </source>
</evidence>
<dbReference type="Gene3D" id="2.60.34.10">
    <property type="entry name" value="Substrate Binding Domain Of DNAk, Chain A, domain 1"/>
    <property type="match status" value="1"/>
</dbReference>
<dbReference type="InterPro" id="IPR018181">
    <property type="entry name" value="Heat_shock_70_CS"/>
</dbReference>
<dbReference type="GO" id="GO:0140662">
    <property type="term" value="F:ATP-dependent protein folding chaperone"/>
    <property type="evidence" value="ECO:0007669"/>
    <property type="project" value="InterPro"/>
</dbReference>
<sequence length="832" mass="89941">MACAGIDVGDATSCIALARKGGVDVLLNKESKRETPSVVTFTHKQRMMGTDASGGMSTNPRNTISQLKRLLGKKFNDPHVQEDLKNFPYKVEAGPDGECVFNVEYQDKQARFSAVQLLAMLLVDLKLIAEAEGSPVSECVLAVPVYFTEPERHAMLAASQIAGLNCLRLLNETSATALAYGIYKTDLPEGDPVNVVFVDVGFASTQVCVVALKKGQLQVLSNAWDRDLGGRDLDNVLFDHFCKEFNERYKIDVRSQLRACHRLRMGCEKVKKVLTTNPEAPINVECIMSDVDAHGVITREQFEEEAKPVLDRLLAPVQKALAAAGLEPSQVASVEVVGGTSRVPAVLRQLTDFFGREPSRTLNAKETVSRGCALQCAMLSPTFRVRDFQVLDSFPYGVQFRWGGGLRAGGRRKDGTTVFERGSLVPSAKMLTFYRAEPFTIKAEYTPDSDIPSTADRSIGSFTIGPFALAPGADKAKLKVKVMLNLNGVVVVENAQMIEEEEVEEEVPAAAAPTTAADQPMADAEAGKEAGEEAGAAADAAAGGDAAAAAADGQAPMAEDAAGAAAPQKVVKKKVKKHMVPFASHTAALSSEQLQKLYEVEVELALQARIQAETNDAKNALEAYIYGLRNHLYDALSPYVREEAKAKLLEQLEALENWLYEDGEDEAKSVYVSKLAEVRKLGDPVEARATNAAALPAVAASLRSTCQVRQGRFLAALSEARTAHLEEEEKQKVSTECQAALAWLAEKEGLQKQLSKFDDPVLQAADVEKKEGTVRRVCEPILSKPPPAPKKEEPAAAAPAEEGEEMDTDAEVGPQPPGEDEQEQQQETPMEA</sequence>
<evidence type="ECO:0000256" key="4">
    <source>
        <dbReference type="SAM" id="MobiDB-lite"/>
    </source>
</evidence>
<dbReference type="KEGG" id="cvr:CHLNCDRAFT_35731"/>
<dbReference type="GO" id="GO:0005829">
    <property type="term" value="C:cytosol"/>
    <property type="evidence" value="ECO:0007669"/>
    <property type="project" value="TreeGrafter"/>
</dbReference>
<evidence type="ECO:0000313" key="5">
    <source>
        <dbReference type="EMBL" id="EFN54764.1"/>
    </source>
</evidence>
<keyword evidence="1" id="KW-0547">Nucleotide-binding</keyword>
<feature type="region of interest" description="Disordered" evidence="4">
    <location>
        <begin position="774"/>
        <end position="832"/>
    </location>
</feature>
<dbReference type="OrthoDB" id="434160at2759"/>
<dbReference type="RefSeq" id="XP_005846866.1">
    <property type="nucleotide sequence ID" value="XM_005846804.1"/>
</dbReference>
<dbReference type="Pfam" id="PF00012">
    <property type="entry name" value="HSP70"/>
    <property type="match status" value="1"/>
</dbReference>
<dbReference type="SUPFAM" id="SSF53067">
    <property type="entry name" value="Actin-like ATPase domain"/>
    <property type="match status" value="2"/>
</dbReference>
<dbReference type="eggNOG" id="KOG0103">
    <property type="taxonomic scope" value="Eukaryota"/>
</dbReference>
<accession>E1ZGI3</accession>
<dbReference type="PANTHER" id="PTHR45639:SF4">
    <property type="entry name" value="HSC70CB, ISOFORM G"/>
    <property type="match status" value="1"/>
</dbReference>
<feature type="compositionally biased region" description="Acidic residues" evidence="4">
    <location>
        <begin position="801"/>
        <end position="810"/>
    </location>
</feature>
<dbReference type="FunFam" id="3.30.30.30:FF:000002">
    <property type="entry name" value="Heat shock 70 kDa protein 4"/>
    <property type="match status" value="1"/>
</dbReference>
<dbReference type="PRINTS" id="PR00301">
    <property type="entry name" value="HEATSHOCK70"/>
</dbReference>
<dbReference type="SUPFAM" id="SSF100920">
    <property type="entry name" value="Heat shock protein 70kD (HSP70), peptide-binding domain"/>
    <property type="match status" value="1"/>
</dbReference>
<dbReference type="Gene3D" id="3.30.30.30">
    <property type="match status" value="1"/>
</dbReference>
<keyword evidence="2" id="KW-0067">ATP-binding</keyword>
<gene>
    <name evidence="5" type="ORF">CHLNCDRAFT_35731</name>
</gene>
<dbReference type="Gene3D" id="3.90.640.10">
    <property type="entry name" value="Actin, Chain A, domain 4"/>
    <property type="match status" value="1"/>
</dbReference>
<dbReference type="GO" id="GO:0005634">
    <property type="term" value="C:nucleus"/>
    <property type="evidence" value="ECO:0007669"/>
    <property type="project" value="TreeGrafter"/>
</dbReference>
<dbReference type="GO" id="GO:0005524">
    <property type="term" value="F:ATP binding"/>
    <property type="evidence" value="ECO:0007669"/>
    <property type="project" value="UniProtKB-KW"/>
</dbReference>
<dbReference type="CDD" id="cd24095">
    <property type="entry name" value="ASKHA_NBD_HSP70_AtHsp70-14-like"/>
    <property type="match status" value="1"/>
</dbReference>
<keyword evidence="6" id="KW-1185">Reference proteome</keyword>
<dbReference type="SUPFAM" id="SSF100934">
    <property type="entry name" value="Heat shock protein 70kD (HSP70), C-terminal subdomain"/>
    <property type="match status" value="2"/>
</dbReference>
<dbReference type="Proteomes" id="UP000008141">
    <property type="component" value="Unassembled WGS sequence"/>
</dbReference>
<comment type="similarity">
    <text evidence="3">Belongs to the heat shock protein 70 (TC 1.A.33) family. HSP110/SSE subfamily.</text>
</comment>
<dbReference type="EMBL" id="GL433846">
    <property type="protein sequence ID" value="EFN54764.1"/>
    <property type="molecule type" value="Genomic_DNA"/>
</dbReference>